<dbReference type="SMART" id="SM01360">
    <property type="entry name" value="A2M"/>
    <property type="match status" value="1"/>
</dbReference>
<proteinExistence type="inferred from homology"/>
<sequence>MSAHRRGWSASIATILILTGGTWYGMRWWESHKPRVVAYEEVQKVTVTSSVPEVAKPVVADKDLTPAPFVVHFSLPSAPLEKTGKAPGAGVTLKPEVRGKWLWTDNSTLTFTPDALHWSPATTYTVTLDPSELAPNLDFSKHKIEFTTPPLLADLRDFNFYTSPKDPSVHQVVGEVRTTHPVELDELTRHLSLTVMGNTPVFTQAPDGTPLFTVTQGESQRQWFVRSRNLVIPEIEDFMKLRLSPGLVTTAGGKPMEPEREAKTRVPDKFSGFKLTGAETRILRTDEGEPQQFLFINTDHDLDGAEIASHITAWWRDNGWTLDDRTKLSAQLANATKVKLTPVASDAPLAQQHAFRFVEPRPGTLLVRVEPGVKAPGGFEMARRFETLADVPEFPKEVNLLGKGNVLALGGARKLVAQSRGIDHLQVTFSRVPVSQIQHLITQNRYGEFSAPDLNYSFSEENIVQRWRKIVDVPHTNDWEAVQTEIDFHDAPPMTSPDALAGGRGIFLVGLRPVTAVTPEEEDKSVYGRIEAPSEEEDEGGGRRWEEDEEGAEGIADGWKAGEGTRDSRFVMVTDLGLVVKAGADGRRDVFVMSLTGGVPVEGVALQALARNGTVLAEVKTDTSGHANFESLDGYHDEREPIAIVARKAEDITFLPLKERQLPAMDYSRFDIDGVMASRLKAVEAFLFTERGVYRPGDSVPLGTLVRRRDWEPVIEGLPVRISMTDSRGRIVSSEKRRLPFDGFFEADLKLADSAALGKYELAVHVINSADENLFRLGRAVVRVEEFQPDRMKVETHLDPAPPAGWLSPAATVAKVNVRSLFGEAAAERRVTMKLDLSPGHFSFEEWPAFTFYDRTVDRSGSRAGRTIDLGETKTDGDGVAEFKLPLETLKDASFRLAVSTEAFEREGGRSVRHELTELVSPWDQVLGWKSDGELTYLGKDAPCNVELVAIDRSLKAVAMPTLRRRLIEISQVSALTKLENGNYSYVSTERERMIAEETLSLPAASTPLALATGQAGNFRLEIIDAEGVVMCAIPYRVAGKGDANRSLDQDSELELVLGKGEIAPGEEVEVHLTAPYAGSGIVTVERDRVLLHQWFHTETNETTLKLRVPEGVEGTVYINAAFVRSPSSPEIFRSPLSYAAEPLRITPRRRQLEVKLDTPQKVRPGSEAKFGFTASQPSRLVLYAVDEGIHQITNYKLPRPLDYFTRKQALEVRTLQWLDLLLPEYQFLKAAPAFGGDADDGASLHVNPFKRRQEAPVVFWSGIVDAGPERREVSWQVPDYFNGNLRVMAVAANASSMGVAESNTLAKAPIILMPNAPLFVSPGDEFEASLAVTNNLEPEGPANISLSATPSSQLERIGEPQASLDLQPGKEGMAHFRFKAKDDLGGAEIKFVASANGETILRTITLSVRPASHHLTKVTSGWFRTGSYDVKTVRSLYPQFRRVEATGSSLPLGLARGLEAYVSEFPHGCSEQITSRAMVKLVTSTEADFGLPPAVAAEHIKGAIAQLANRQQSDGGFGYWYAGAPRMFEFQSLYVLHFLTEAKLLGHPVPETMMTAALQHAADTARANIQNLDQAELQAYAIYLLARNGTSVAPQLLNLRDTLAKRHAGNWEGQATGAWMAASYRLLKQDKEAKALMADCVKRPHPAGPLYCRSKQAEELKIFYVRCRHFPEDAAQFGLNDMEPVMSGLRDESFNTLTASFTVLALKAYSDAAARTGLELSLYAQPASGDEVLLSGPKQGLVKAEFPDGTKAVEFRRDQKGSGDLGMFFQTVEQGYDRGTPPGPLTSGVGIVRELKPVKEDQPLRPGDAVDVTLTVRNLTAKQLPDLAVIDLLPAGFEVLADDLKSGAGTVAGTDYAEVREDRSLFYLGIASNAEWKVRYRMKAVSPGSFTVPPAMVEDMYDRGRHGVSAPGRIEVVAAP</sequence>
<dbReference type="Gene3D" id="1.50.10.20">
    <property type="match status" value="1"/>
</dbReference>
<dbReference type="Pfam" id="PF11974">
    <property type="entry name" value="bMG3"/>
    <property type="match status" value="1"/>
</dbReference>
<dbReference type="PANTHER" id="PTHR40094">
    <property type="entry name" value="ALPHA-2-MACROGLOBULIN HOMOLOG"/>
    <property type="match status" value="1"/>
</dbReference>
<accession>A0ABU9AP34</accession>
<dbReference type="Pfam" id="PF17962">
    <property type="entry name" value="bMG6"/>
    <property type="match status" value="1"/>
</dbReference>
<reference evidence="7 8" key="1">
    <citation type="submission" date="2024-04" db="EMBL/GenBank/DDBJ databases">
        <title>Luteolibacter sp. isolated from soil.</title>
        <authorList>
            <person name="An J."/>
        </authorList>
    </citation>
    <scope>NUCLEOTIDE SEQUENCE [LARGE SCALE GENOMIC DNA]</scope>
    <source>
        <strain evidence="7 8">Y139</strain>
    </source>
</reference>
<evidence type="ECO:0000256" key="2">
    <source>
        <dbReference type="ARBA" id="ARBA00022729"/>
    </source>
</evidence>
<dbReference type="Pfam" id="PF17972">
    <property type="entry name" value="bMG5"/>
    <property type="match status" value="1"/>
</dbReference>
<dbReference type="InterPro" id="IPR011625">
    <property type="entry name" value="A2M_N_BRD"/>
</dbReference>
<dbReference type="RefSeq" id="WP_341402536.1">
    <property type="nucleotide sequence ID" value="NZ_JBBUKT010000001.1"/>
</dbReference>
<comment type="similarity">
    <text evidence="1">Belongs to the protease inhibitor I39 (alpha-2-macroglobulin) family. Bacterial alpha-2-macroglobulin subfamily.</text>
</comment>
<dbReference type="InterPro" id="IPR002890">
    <property type="entry name" value="MG2"/>
</dbReference>
<dbReference type="InterPro" id="IPR041203">
    <property type="entry name" value="Bact_A2M_MG5"/>
</dbReference>
<dbReference type="SMART" id="SM01359">
    <property type="entry name" value="A2M_N_2"/>
    <property type="match status" value="1"/>
</dbReference>
<gene>
    <name evidence="7" type="ORF">WKV53_01335</name>
</gene>
<dbReference type="InterPro" id="IPR041462">
    <property type="entry name" value="Bact_A2M_MG6"/>
</dbReference>
<dbReference type="SUPFAM" id="SSF48239">
    <property type="entry name" value="Terpenoid cyclases/Protein prenyltransferases"/>
    <property type="match status" value="1"/>
</dbReference>
<keyword evidence="4" id="KW-0812">Transmembrane</keyword>
<feature type="domain" description="Alpha-2-macroglobulin bait region" evidence="5">
    <location>
        <begin position="1054"/>
        <end position="1193"/>
    </location>
</feature>
<dbReference type="CDD" id="cd02891">
    <property type="entry name" value="A2M_like"/>
    <property type="match status" value="1"/>
</dbReference>
<evidence type="ECO:0000259" key="6">
    <source>
        <dbReference type="SMART" id="SM01360"/>
    </source>
</evidence>
<organism evidence="7 8">
    <name type="scientific">Luteolibacter soli</name>
    <dbReference type="NCBI Taxonomy" id="3135280"/>
    <lineage>
        <taxon>Bacteria</taxon>
        <taxon>Pseudomonadati</taxon>
        <taxon>Verrucomicrobiota</taxon>
        <taxon>Verrucomicrobiia</taxon>
        <taxon>Verrucomicrobiales</taxon>
        <taxon>Verrucomicrobiaceae</taxon>
        <taxon>Luteolibacter</taxon>
    </lineage>
</organism>
<dbReference type="InterPro" id="IPR008930">
    <property type="entry name" value="Terpenoid_cyclase/PrenylTrfase"/>
</dbReference>
<evidence type="ECO:0000313" key="7">
    <source>
        <dbReference type="EMBL" id="MEK7949115.1"/>
    </source>
</evidence>
<dbReference type="Pfam" id="PF01835">
    <property type="entry name" value="MG2"/>
    <property type="match status" value="1"/>
</dbReference>
<feature type="region of interest" description="Disordered" evidence="3">
    <location>
        <begin position="531"/>
        <end position="550"/>
    </location>
</feature>
<feature type="domain" description="Alpha-2-macroglobulin" evidence="6">
    <location>
        <begin position="1258"/>
        <end position="1347"/>
    </location>
</feature>
<keyword evidence="2" id="KW-0732">Signal</keyword>
<keyword evidence="4" id="KW-1133">Transmembrane helix</keyword>
<dbReference type="InterPro" id="IPR001599">
    <property type="entry name" value="Macroglobln_a2"/>
</dbReference>
<evidence type="ECO:0000313" key="8">
    <source>
        <dbReference type="Proteomes" id="UP001371305"/>
    </source>
</evidence>
<feature type="transmembrane region" description="Helical" evidence="4">
    <location>
        <begin position="7"/>
        <end position="26"/>
    </location>
</feature>
<dbReference type="Pfam" id="PF00207">
    <property type="entry name" value="A2M"/>
    <property type="match status" value="1"/>
</dbReference>
<protein>
    <submittedName>
        <fullName evidence="7">MG2 domain-containing protein</fullName>
    </submittedName>
</protein>
<comment type="caution">
    <text evidence="7">The sequence shown here is derived from an EMBL/GenBank/DDBJ whole genome shotgun (WGS) entry which is preliminary data.</text>
</comment>
<dbReference type="InterPro" id="IPR041246">
    <property type="entry name" value="Bact_MG10"/>
</dbReference>
<dbReference type="EMBL" id="JBBUKT010000001">
    <property type="protein sequence ID" value="MEK7949115.1"/>
    <property type="molecule type" value="Genomic_DNA"/>
</dbReference>
<evidence type="ECO:0000256" key="3">
    <source>
        <dbReference type="SAM" id="MobiDB-lite"/>
    </source>
</evidence>
<dbReference type="Pfam" id="PF07703">
    <property type="entry name" value="A2M_BRD"/>
    <property type="match status" value="1"/>
</dbReference>
<dbReference type="Gene3D" id="2.60.40.1930">
    <property type="match status" value="1"/>
</dbReference>
<dbReference type="InterPro" id="IPR051802">
    <property type="entry name" value="YfhM-like"/>
</dbReference>
<name>A0ABU9AP34_9BACT</name>
<dbReference type="PANTHER" id="PTHR40094:SF1">
    <property type="entry name" value="UBIQUITIN DOMAIN-CONTAINING PROTEIN"/>
    <property type="match status" value="1"/>
</dbReference>
<evidence type="ECO:0000256" key="4">
    <source>
        <dbReference type="SAM" id="Phobius"/>
    </source>
</evidence>
<evidence type="ECO:0000256" key="1">
    <source>
        <dbReference type="ARBA" id="ARBA00010556"/>
    </source>
</evidence>
<evidence type="ECO:0000259" key="5">
    <source>
        <dbReference type="SMART" id="SM01359"/>
    </source>
</evidence>
<dbReference type="Gene3D" id="2.60.40.3710">
    <property type="match status" value="1"/>
</dbReference>
<dbReference type="InterPro" id="IPR021868">
    <property type="entry name" value="Alpha_2_Macroglob_MG3"/>
</dbReference>
<keyword evidence="8" id="KW-1185">Reference proteome</keyword>
<keyword evidence="4" id="KW-0472">Membrane</keyword>
<dbReference type="Proteomes" id="UP001371305">
    <property type="component" value="Unassembled WGS sequence"/>
</dbReference>
<dbReference type="Pfam" id="PF17973">
    <property type="entry name" value="bMG10"/>
    <property type="match status" value="1"/>
</dbReference>